<accession>A0AAV7P2W4</accession>
<name>A0AAV7P2W4_PLEWA</name>
<dbReference type="EMBL" id="JANPWB010000012">
    <property type="protein sequence ID" value="KAJ1119510.1"/>
    <property type="molecule type" value="Genomic_DNA"/>
</dbReference>
<sequence>MLARTDLGQASQSQHEERRTRHGERDRLQYRPRNTRPSEWWGEVRRSAREEGWAQWETHERACGGTEEPVGPRYDPSFREKRSKRNWKAQVGGQRNRPEGREENTENRRCTRPDRESLGHATKKERTGAAGAAESPTKARRGWSRVLNRALSPMVDPVWQKQLGEQRSE</sequence>
<protein>
    <submittedName>
        <fullName evidence="2">Uncharacterized protein</fullName>
    </submittedName>
</protein>
<dbReference type="AlphaFoldDB" id="A0AAV7P2W4"/>
<keyword evidence="3" id="KW-1185">Reference proteome</keyword>
<proteinExistence type="predicted"/>
<comment type="caution">
    <text evidence="2">The sequence shown here is derived from an EMBL/GenBank/DDBJ whole genome shotgun (WGS) entry which is preliminary data.</text>
</comment>
<dbReference type="Proteomes" id="UP001066276">
    <property type="component" value="Chromosome 8"/>
</dbReference>
<evidence type="ECO:0000313" key="3">
    <source>
        <dbReference type="Proteomes" id="UP001066276"/>
    </source>
</evidence>
<feature type="compositionally biased region" description="Basic and acidic residues" evidence="1">
    <location>
        <begin position="14"/>
        <end position="29"/>
    </location>
</feature>
<evidence type="ECO:0000256" key="1">
    <source>
        <dbReference type="SAM" id="MobiDB-lite"/>
    </source>
</evidence>
<feature type="region of interest" description="Disordered" evidence="1">
    <location>
        <begin position="1"/>
        <end position="169"/>
    </location>
</feature>
<feature type="compositionally biased region" description="Basic and acidic residues" evidence="1">
    <location>
        <begin position="42"/>
        <end position="62"/>
    </location>
</feature>
<organism evidence="2 3">
    <name type="scientific">Pleurodeles waltl</name>
    <name type="common">Iberian ribbed newt</name>
    <dbReference type="NCBI Taxonomy" id="8319"/>
    <lineage>
        <taxon>Eukaryota</taxon>
        <taxon>Metazoa</taxon>
        <taxon>Chordata</taxon>
        <taxon>Craniata</taxon>
        <taxon>Vertebrata</taxon>
        <taxon>Euteleostomi</taxon>
        <taxon>Amphibia</taxon>
        <taxon>Batrachia</taxon>
        <taxon>Caudata</taxon>
        <taxon>Salamandroidea</taxon>
        <taxon>Salamandridae</taxon>
        <taxon>Pleurodelinae</taxon>
        <taxon>Pleurodeles</taxon>
    </lineage>
</organism>
<gene>
    <name evidence="2" type="ORF">NDU88_007695</name>
</gene>
<evidence type="ECO:0000313" key="2">
    <source>
        <dbReference type="EMBL" id="KAJ1119510.1"/>
    </source>
</evidence>
<feature type="compositionally biased region" description="Basic and acidic residues" evidence="1">
    <location>
        <begin position="96"/>
        <end position="127"/>
    </location>
</feature>
<reference evidence="2" key="1">
    <citation type="journal article" date="2022" name="bioRxiv">
        <title>Sequencing and chromosome-scale assembly of the giantPleurodeles waltlgenome.</title>
        <authorList>
            <person name="Brown T."/>
            <person name="Elewa A."/>
            <person name="Iarovenko S."/>
            <person name="Subramanian E."/>
            <person name="Araus A.J."/>
            <person name="Petzold A."/>
            <person name="Susuki M."/>
            <person name="Suzuki K.-i.T."/>
            <person name="Hayashi T."/>
            <person name="Toyoda A."/>
            <person name="Oliveira C."/>
            <person name="Osipova E."/>
            <person name="Leigh N.D."/>
            <person name="Simon A."/>
            <person name="Yun M.H."/>
        </authorList>
    </citation>
    <scope>NUCLEOTIDE SEQUENCE</scope>
    <source>
        <strain evidence="2">20211129_DDA</strain>
        <tissue evidence="2">Liver</tissue>
    </source>
</reference>